<feature type="compositionally biased region" description="Pro residues" evidence="5">
    <location>
        <begin position="430"/>
        <end position="452"/>
    </location>
</feature>
<evidence type="ECO:0000256" key="5">
    <source>
        <dbReference type="SAM" id="MobiDB-lite"/>
    </source>
</evidence>
<feature type="chain" id="PRO_5030736036" evidence="6">
    <location>
        <begin position="43"/>
        <end position="562"/>
    </location>
</feature>
<keyword evidence="9" id="KW-1185">Reference proteome</keyword>
<dbReference type="PROSITE" id="PS51935">
    <property type="entry name" value="NLPC_P60"/>
    <property type="match status" value="1"/>
</dbReference>
<dbReference type="PANTHER" id="PTHR47359">
    <property type="entry name" value="PEPTIDOGLYCAN DL-ENDOPEPTIDASE CWLO"/>
    <property type="match status" value="1"/>
</dbReference>
<dbReference type="InterPro" id="IPR000064">
    <property type="entry name" value="NLP_P60_dom"/>
</dbReference>
<keyword evidence="2" id="KW-0645">Protease</keyword>
<comment type="similarity">
    <text evidence="1">Belongs to the peptidase C40 family.</text>
</comment>
<reference evidence="8 9" key="1">
    <citation type="submission" date="2020-08" db="EMBL/GenBank/DDBJ databases">
        <title>Sequencing the genomes of 1000 actinobacteria strains.</title>
        <authorList>
            <person name="Klenk H.-P."/>
        </authorList>
    </citation>
    <scope>NUCLEOTIDE SEQUENCE [LARGE SCALE GENOMIC DNA]</scope>
    <source>
        <strain evidence="8 9">DSM 41654</strain>
    </source>
</reference>
<dbReference type="GO" id="GO:0006508">
    <property type="term" value="P:proteolysis"/>
    <property type="evidence" value="ECO:0007669"/>
    <property type="project" value="UniProtKB-KW"/>
</dbReference>
<dbReference type="Proteomes" id="UP000540506">
    <property type="component" value="Unassembled WGS sequence"/>
</dbReference>
<keyword evidence="6" id="KW-0732">Signal</keyword>
<dbReference type="GO" id="GO:0008234">
    <property type="term" value="F:cysteine-type peptidase activity"/>
    <property type="evidence" value="ECO:0007669"/>
    <property type="project" value="UniProtKB-KW"/>
</dbReference>
<organism evidence="8 9">
    <name type="scientific">Kitasatospora kifunensis</name>
    <name type="common">Streptomyces kifunensis</name>
    <dbReference type="NCBI Taxonomy" id="58351"/>
    <lineage>
        <taxon>Bacteria</taxon>
        <taxon>Bacillati</taxon>
        <taxon>Actinomycetota</taxon>
        <taxon>Actinomycetes</taxon>
        <taxon>Kitasatosporales</taxon>
        <taxon>Streptomycetaceae</taxon>
        <taxon>Kitasatospora</taxon>
    </lineage>
</organism>
<dbReference type="EMBL" id="JACHJV010000001">
    <property type="protein sequence ID" value="MBB4923580.1"/>
    <property type="molecule type" value="Genomic_DNA"/>
</dbReference>
<evidence type="ECO:0000313" key="9">
    <source>
        <dbReference type="Proteomes" id="UP000540506"/>
    </source>
</evidence>
<feature type="compositionally biased region" description="Low complexity" evidence="5">
    <location>
        <begin position="475"/>
        <end position="562"/>
    </location>
</feature>
<dbReference type="PANTHER" id="PTHR47359:SF3">
    <property type="entry name" value="NLP_P60 DOMAIN-CONTAINING PROTEIN-RELATED"/>
    <property type="match status" value="1"/>
</dbReference>
<keyword evidence="4" id="KW-0788">Thiol protease</keyword>
<gene>
    <name evidence="8" type="ORF">FHR34_002573</name>
</gene>
<feature type="signal peptide" evidence="6">
    <location>
        <begin position="1"/>
        <end position="42"/>
    </location>
</feature>
<dbReference type="InterPro" id="IPR038765">
    <property type="entry name" value="Papain-like_cys_pep_sf"/>
</dbReference>
<comment type="caution">
    <text evidence="8">The sequence shown here is derived from an EMBL/GenBank/DDBJ whole genome shotgun (WGS) entry which is preliminary data.</text>
</comment>
<dbReference type="InterPro" id="IPR051794">
    <property type="entry name" value="PG_Endopeptidase_C40"/>
</dbReference>
<evidence type="ECO:0000256" key="4">
    <source>
        <dbReference type="ARBA" id="ARBA00022807"/>
    </source>
</evidence>
<protein>
    <submittedName>
        <fullName evidence="8">Cell wall-associated NlpC family hydrolase</fullName>
    </submittedName>
</protein>
<proteinExistence type="inferred from homology"/>
<evidence type="ECO:0000256" key="2">
    <source>
        <dbReference type="ARBA" id="ARBA00022670"/>
    </source>
</evidence>
<dbReference type="SUPFAM" id="SSF54001">
    <property type="entry name" value="Cysteine proteinases"/>
    <property type="match status" value="1"/>
</dbReference>
<sequence length="562" mass="56086">MRAVRREQLVGGQPWLRAALRCGAVLAMAALALPLAGQTAFAATEPPPSTASPSTASPSTAAAAGGPAGAPASPDADPLAQAKATLGPLLDKIHLLYQNAETATEQYNATVQQLADRQSTVAAVNAKLDAQQKLVDQSIDVASELASEQYRNGDLSGFGELLLTNDPYQAAHLAALLSAASRSQAAFIAQLKSDQAALTQLKKQSGDAVDSSKALLAQQDQNKADIARQLATVEQLVSSLTGAQQNELQQLEQNQVDQAQLAFLASGALGQGERTPSAAGRQAVAFALAQLGKPYLWGAIGPDTYDCSGLTSQAWLHAGVQIPRTSQDQWAQLQHVPLNQLRPGDLVVYYESAEHIAMYIGGGLVVQAPHAGTVVRVSPIGMAPILGAVRPDPQNASDDKGGAWKVPATLQDAETITPIAPGQGTAPGLPSEPPLPPQLPVVPIIPPTPPASPSAGSKPAPAGPAPAGPSPAGPSPSGASPSGATSSPSGSGSAAPSGSANPSAPPSGSASPTGSGSASPTSSPSGSVSGSPAPSGTPSASPSGTAPATGSPSPSSSGNPSH</sequence>
<dbReference type="RefSeq" id="WP_184935660.1">
    <property type="nucleotide sequence ID" value="NZ_JACHJV010000001.1"/>
</dbReference>
<dbReference type="Pfam" id="PF00877">
    <property type="entry name" value="NLPC_P60"/>
    <property type="match status" value="1"/>
</dbReference>
<dbReference type="Gene3D" id="3.90.1720.10">
    <property type="entry name" value="endopeptidase domain like (from Nostoc punctiforme)"/>
    <property type="match status" value="1"/>
</dbReference>
<keyword evidence="3 8" id="KW-0378">Hydrolase</keyword>
<evidence type="ECO:0000259" key="7">
    <source>
        <dbReference type="PROSITE" id="PS51935"/>
    </source>
</evidence>
<dbReference type="AlphaFoldDB" id="A0A7W7VVJ9"/>
<evidence type="ECO:0000256" key="3">
    <source>
        <dbReference type="ARBA" id="ARBA00022801"/>
    </source>
</evidence>
<feature type="domain" description="NlpC/P60" evidence="7">
    <location>
        <begin position="277"/>
        <end position="398"/>
    </location>
</feature>
<feature type="region of interest" description="Disordered" evidence="5">
    <location>
        <begin position="42"/>
        <end position="79"/>
    </location>
</feature>
<name>A0A7W7VVJ9_KITKI</name>
<feature type="region of interest" description="Disordered" evidence="5">
    <location>
        <begin position="418"/>
        <end position="562"/>
    </location>
</feature>
<evidence type="ECO:0000256" key="6">
    <source>
        <dbReference type="SAM" id="SignalP"/>
    </source>
</evidence>
<feature type="compositionally biased region" description="Pro residues" evidence="5">
    <location>
        <begin position="461"/>
        <end position="474"/>
    </location>
</feature>
<evidence type="ECO:0000313" key="8">
    <source>
        <dbReference type="EMBL" id="MBB4923580.1"/>
    </source>
</evidence>
<accession>A0A7W7VVJ9</accession>
<feature type="compositionally biased region" description="Low complexity" evidence="5">
    <location>
        <begin position="51"/>
        <end position="78"/>
    </location>
</feature>
<evidence type="ECO:0000256" key="1">
    <source>
        <dbReference type="ARBA" id="ARBA00007074"/>
    </source>
</evidence>